<evidence type="ECO:0000256" key="1">
    <source>
        <dbReference type="SAM" id="Phobius"/>
    </source>
</evidence>
<gene>
    <name evidence="2" type="ORF">SAMN06264365_12787</name>
</gene>
<evidence type="ECO:0000313" key="3">
    <source>
        <dbReference type="Proteomes" id="UP000198415"/>
    </source>
</evidence>
<sequence length="232" mass="24171">MLPAMVNESRRLSTGSSVGARILGVVFCLVFAGFGVAFAAVVLFMETVGDPFGGSSVCMTSGDLGDLPPDLVPSDLTECGGWLPDGIGAVGIIGLLVGGLFALIGLLGVVAALRGTAAWLDGAKLRVRSTFRTRTVDLSTADVTAGIVTHTHTSDEGRTRSRRVPTLVARDPASGRKVTLSLQGTSLDRIPPVELRALADAITVGRPESDVDAYRVAQQLREMADNPLELNG</sequence>
<keyword evidence="1" id="KW-0472">Membrane</keyword>
<reference evidence="2 3" key="1">
    <citation type="submission" date="2017-06" db="EMBL/GenBank/DDBJ databases">
        <authorList>
            <person name="Kim H.J."/>
            <person name="Triplett B.A."/>
        </authorList>
    </citation>
    <scope>NUCLEOTIDE SEQUENCE [LARGE SCALE GENOMIC DNA]</scope>
    <source>
        <strain evidence="2 3">DSM 43151</strain>
    </source>
</reference>
<accession>A0A239I529</accession>
<evidence type="ECO:0000313" key="2">
    <source>
        <dbReference type="EMBL" id="SNS88725.1"/>
    </source>
</evidence>
<dbReference type="EMBL" id="FZNR01000027">
    <property type="protein sequence ID" value="SNS88725.1"/>
    <property type="molecule type" value="Genomic_DNA"/>
</dbReference>
<dbReference type="Proteomes" id="UP000198415">
    <property type="component" value="Unassembled WGS sequence"/>
</dbReference>
<organism evidence="2 3">
    <name type="scientific">Actinoplanes regularis</name>
    <dbReference type="NCBI Taxonomy" id="52697"/>
    <lineage>
        <taxon>Bacteria</taxon>
        <taxon>Bacillati</taxon>
        <taxon>Actinomycetota</taxon>
        <taxon>Actinomycetes</taxon>
        <taxon>Micromonosporales</taxon>
        <taxon>Micromonosporaceae</taxon>
        <taxon>Actinoplanes</taxon>
    </lineage>
</organism>
<keyword evidence="1" id="KW-0812">Transmembrane</keyword>
<feature type="transmembrane region" description="Helical" evidence="1">
    <location>
        <begin position="87"/>
        <end position="113"/>
    </location>
</feature>
<protein>
    <submittedName>
        <fullName evidence="2">Uncharacterized protein</fullName>
    </submittedName>
</protein>
<feature type="transmembrane region" description="Helical" evidence="1">
    <location>
        <begin position="21"/>
        <end position="45"/>
    </location>
</feature>
<keyword evidence="3" id="KW-1185">Reference proteome</keyword>
<keyword evidence="1" id="KW-1133">Transmembrane helix</keyword>
<name>A0A239I529_9ACTN</name>
<proteinExistence type="predicted"/>
<dbReference type="AlphaFoldDB" id="A0A239I529"/>